<protein>
    <submittedName>
        <fullName evidence="2">Uncharacterized protein</fullName>
    </submittedName>
</protein>
<evidence type="ECO:0000313" key="2">
    <source>
        <dbReference type="EMBL" id="KAF3452150.1"/>
    </source>
</evidence>
<dbReference type="Proteomes" id="UP000796880">
    <property type="component" value="Unassembled WGS sequence"/>
</dbReference>
<evidence type="ECO:0000313" key="3">
    <source>
        <dbReference type="Proteomes" id="UP000796880"/>
    </source>
</evidence>
<accession>A0A8K0MNR8</accession>
<comment type="caution">
    <text evidence="2">The sequence shown here is derived from an EMBL/GenBank/DDBJ whole genome shotgun (WGS) entry which is preliminary data.</text>
</comment>
<dbReference type="AlphaFoldDB" id="A0A8K0MNR8"/>
<name>A0A8K0MNR8_9ROSA</name>
<dbReference type="EMBL" id="VOIH02000003">
    <property type="protein sequence ID" value="KAF3452150.1"/>
    <property type="molecule type" value="Genomic_DNA"/>
</dbReference>
<sequence length="277" mass="30285">MKLNKRSRRNNCIEISSTDLIVHDPAPSALNTLIHQSTHDVLNASNLPLQQYHCHISSNQSDSVYIIEIQRGLLQLSLLNACIEKTGPKIAGYFHILAETHEKLGGRPPENNAMLEFQEMIRAPLRNGACFIVDIKAANTRGVITNLGITLSGPVLIEQWHGRPGEQPYGVKGDTEIVAVIKGIVLSARSSNSAGLGVAPCFGSRLPKIRRPDQESQKLGPPAGASFYFRGAWLEPLPSRLSKELKLAAPPSSPARPGAKESMEFTSSLRNESRRKD</sequence>
<keyword evidence="3" id="KW-1185">Reference proteome</keyword>
<proteinExistence type="predicted"/>
<organism evidence="2 3">
    <name type="scientific">Rhamnella rubrinervis</name>
    <dbReference type="NCBI Taxonomy" id="2594499"/>
    <lineage>
        <taxon>Eukaryota</taxon>
        <taxon>Viridiplantae</taxon>
        <taxon>Streptophyta</taxon>
        <taxon>Embryophyta</taxon>
        <taxon>Tracheophyta</taxon>
        <taxon>Spermatophyta</taxon>
        <taxon>Magnoliopsida</taxon>
        <taxon>eudicotyledons</taxon>
        <taxon>Gunneridae</taxon>
        <taxon>Pentapetalae</taxon>
        <taxon>rosids</taxon>
        <taxon>fabids</taxon>
        <taxon>Rosales</taxon>
        <taxon>Rhamnaceae</taxon>
        <taxon>rhamnoid group</taxon>
        <taxon>Rhamneae</taxon>
        <taxon>Rhamnella</taxon>
    </lineage>
</organism>
<reference evidence="2" key="1">
    <citation type="submission" date="2020-03" db="EMBL/GenBank/DDBJ databases">
        <title>A high-quality chromosome-level genome assembly of a woody plant with both climbing and erect habits, Rhamnella rubrinervis.</title>
        <authorList>
            <person name="Lu Z."/>
            <person name="Yang Y."/>
            <person name="Zhu X."/>
            <person name="Sun Y."/>
        </authorList>
    </citation>
    <scope>NUCLEOTIDE SEQUENCE</scope>
    <source>
        <strain evidence="2">BYM</strain>
        <tissue evidence="2">Leaf</tissue>
    </source>
</reference>
<feature type="region of interest" description="Disordered" evidence="1">
    <location>
        <begin position="244"/>
        <end position="277"/>
    </location>
</feature>
<evidence type="ECO:0000256" key="1">
    <source>
        <dbReference type="SAM" id="MobiDB-lite"/>
    </source>
</evidence>
<gene>
    <name evidence="2" type="ORF">FNV43_RR08248</name>
</gene>
<dbReference type="OrthoDB" id="2005027at2759"/>